<dbReference type="Gene3D" id="3.30.500.10">
    <property type="entry name" value="MHC class I-like antigen recognition-like"/>
    <property type="match status" value="1"/>
</dbReference>
<dbReference type="Gene3D" id="2.60.40.10">
    <property type="entry name" value="Immunoglobulins"/>
    <property type="match status" value="1"/>
</dbReference>
<dbReference type="PANTHER" id="PTHR16675">
    <property type="entry name" value="MHC CLASS I-RELATED"/>
    <property type="match status" value="1"/>
</dbReference>
<dbReference type="InterPro" id="IPR037055">
    <property type="entry name" value="MHC_I-like_Ag-recog_sf"/>
</dbReference>
<dbReference type="SUPFAM" id="SSF48726">
    <property type="entry name" value="Immunoglobulin"/>
    <property type="match status" value="1"/>
</dbReference>
<dbReference type="SUPFAM" id="SSF54452">
    <property type="entry name" value="MHC antigen-recognition domain"/>
    <property type="match status" value="1"/>
</dbReference>
<name>A0A3P8T587_AMPPE</name>
<dbReference type="InterPro" id="IPR013783">
    <property type="entry name" value="Ig-like_fold"/>
</dbReference>
<dbReference type="Proteomes" id="UP000265080">
    <property type="component" value="Chromosome 17"/>
</dbReference>
<dbReference type="OMA" id="LETECID"/>
<dbReference type="InterPro" id="IPR050208">
    <property type="entry name" value="MHC_class-I_related"/>
</dbReference>
<dbReference type="Pfam" id="PF00129">
    <property type="entry name" value="MHC_I"/>
    <property type="match status" value="1"/>
</dbReference>
<dbReference type="PANTHER" id="PTHR16675:SF237">
    <property type="entry name" value="MHC CLASS I ANTIGEN TRANSCRIPT VARIANT 1-RELATED"/>
    <property type="match status" value="1"/>
</dbReference>
<evidence type="ECO:0000256" key="3">
    <source>
        <dbReference type="SAM" id="MobiDB-lite"/>
    </source>
</evidence>
<dbReference type="InterPro" id="IPR036179">
    <property type="entry name" value="Ig-like_dom_sf"/>
</dbReference>
<dbReference type="GO" id="GO:0005615">
    <property type="term" value="C:extracellular space"/>
    <property type="evidence" value="ECO:0007669"/>
    <property type="project" value="TreeGrafter"/>
</dbReference>
<dbReference type="SMART" id="SM00407">
    <property type="entry name" value="IGc1"/>
    <property type="match status" value="1"/>
</dbReference>
<dbReference type="PRINTS" id="PR01638">
    <property type="entry name" value="MHCCLASSI"/>
</dbReference>
<reference evidence="6" key="3">
    <citation type="submission" date="2025-09" db="UniProtKB">
        <authorList>
            <consortium name="Ensembl"/>
        </authorList>
    </citation>
    <scope>IDENTIFICATION</scope>
</reference>
<dbReference type="AlphaFoldDB" id="A0A3P8T587"/>
<dbReference type="GeneTree" id="ENSGT01120000271828"/>
<dbReference type="InterPro" id="IPR003597">
    <property type="entry name" value="Ig_C1-set"/>
</dbReference>
<feature type="region of interest" description="Disordered" evidence="3">
    <location>
        <begin position="377"/>
        <end position="398"/>
    </location>
</feature>
<dbReference type="InterPro" id="IPR007110">
    <property type="entry name" value="Ig-like_dom"/>
</dbReference>
<evidence type="ECO:0000256" key="2">
    <source>
        <dbReference type="RuleBase" id="RU004439"/>
    </source>
</evidence>
<accession>A0A3P8T587</accession>
<evidence type="ECO:0000259" key="5">
    <source>
        <dbReference type="PROSITE" id="PS50835"/>
    </source>
</evidence>
<keyword evidence="1" id="KW-0325">Glycoprotein</keyword>
<dbReference type="PROSITE" id="PS50835">
    <property type="entry name" value="IG_LIKE"/>
    <property type="match status" value="1"/>
</dbReference>
<feature type="transmembrane region" description="Helical" evidence="4">
    <location>
        <begin position="351"/>
        <end position="373"/>
    </location>
</feature>
<dbReference type="Pfam" id="PF07654">
    <property type="entry name" value="C1-set"/>
    <property type="match status" value="1"/>
</dbReference>
<evidence type="ECO:0000313" key="7">
    <source>
        <dbReference type="Proteomes" id="UP000265080"/>
    </source>
</evidence>
<proteinExistence type="inferred from homology"/>
<keyword evidence="4" id="KW-0812">Transmembrane</keyword>
<organism evidence="6 7">
    <name type="scientific">Amphiprion percula</name>
    <name type="common">Orange clownfish</name>
    <name type="synonym">Lutjanus percula</name>
    <dbReference type="NCBI Taxonomy" id="161767"/>
    <lineage>
        <taxon>Eukaryota</taxon>
        <taxon>Metazoa</taxon>
        <taxon>Chordata</taxon>
        <taxon>Craniata</taxon>
        <taxon>Vertebrata</taxon>
        <taxon>Euteleostomi</taxon>
        <taxon>Actinopterygii</taxon>
        <taxon>Neopterygii</taxon>
        <taxon>Teleostei</taxon>
        <taxon>Neoteleostei</taxon>
        <taxon>Acanthomorphata</taxon>
        <taxon>Ovalentaria</taxon>
        <taxon>Pomacentridae</taxon>
        <taxon>Amphiprion</taxon>
    </lineage>
</organism>
<reference evidence="6 7" key="1">
    <citation type="submission" date="2018-03" db="EMBL/GenBank/DDBJ databases">
        <title>Finding Nemo's genes: A chromosome-scale reference assembly of the genome of the orange clownfish Amphiprion percula.</title>
        <authorList>
            <person name="Lehmann R."/>
        </authorList>
    </citation>
    <scope>NUCLEOTIDE SEQUENCE</scope>
</reference>
<dbReference type="STRING" id="161767.ENSAPEP00000020465"/>
<keyword evidence="4" id="KW-0472">Membrane</keyword>
<evidence type="ECO:0000256" key="1">
    <source>
        <dbReference type="ARBA" id="ARBA00023180"/>
    </source>
</evidence>
<comment type="similarity">
    <text evidence="2">Belongs to the MHC class I family.</text>
</comment>
<feature type="domain" description="Ig-like" evidence="5">
    <location>
        <begin position="241"/>
        <end position="331"/>
    </location>
</feature>
<dbReference type="FunFam" id="3.30.500.10:FF:000001">
    <property type="entry name" value="H-2 class I histocompatibility antigen, alpha chain"/>
    <property type="match status" value="1"/>
</dbReference>
<dbReference type="InterPro" id="IPR011161">
    <property type="entry name" value="MHC_I-like_Ag-recog"/>
</dbReference>
<protein>
    <submittedName>
        <fullName evidence="6">Major histocompatibility complex class I UKA</fullName>
    </submittedName>
</protein>
<dbReference type="FunFam" id="2.60.40.10:FF:000943">
    <property type="entry name" value="Classical MHC class I molecule, alpha-chain"/>
    <property type="match status" value="1"/>
</dbReference>
<feature type="transmembrane region" description="Helical" evidence="4">
    <location>
        <begin position="42"/>
        <end position="67"/>
    </location>
</feature>
<reference evidence="6" key="2">
    <citation type="submission" date="2025-08" db="UniProtKB">
        <authorList>
            <consortium name="Ensembl"/>
        </authorList>
    </citation>
    <scope>IDENTIFICATION</scope>
</reference>
<keyword evidence="7" id="KW-1185">Reference proteome</keyword>
<sequence length="398" mass="45455">MTLLRRLSSVGRWISDERIWCVCSQQVLFFSKFDIKQQTMKAFLAFSAFFLAITRAAAVMHSLQYFYTASSGIPGFPEFVNLGMLDGVQLDYYDSNIKKVIPKQDWLAKNEGPEYWERQTQASIGAEQAFKGNIEIAKQRFNQTGGVHLVQNMYGCEWDDETDEVNGYDQYGYDGEDWISFDLQTETFIAPKQQAVITKHKWDNDKSRTAYLKNYYTQECPQWLKKYVNYGRSSLMRKGLPSVSLLQKTPSSQVTCHATGFYPDRADLFWRKDGEELHEDVDKGEILPNHDGTFQMSVDLKISSIAPEDWKKYDCVFQLSGVKDDIEKKLDKAVIRTNDGKTGEGNSPAMMIIPIIAAVVVLAVIAGLGFIVYKKKKDKRPPSPVENKEVQEEMLPQV</sequence>
<dbReference type="GO" id="GO:0006955">
    <property type="term" value="P:immune response"/>
    <property type="evidence" value="ECO:0007669"/>
    <property type="project" value="TreeGrafter"/>
</dbReference>
<evidence type="ECO:0000256" key="4">
    <source>
        <dbReference type="SAM" id="Phobius"/>
    </source>
</evidence>
<dbReference type="GO" id="GO:0009897">
    <property type="term" value="C:external side of plasma membrane"/>
    <property type="evidence" value="ECO:0007669"/>
    <property type="project" value="TreeGrafter"/>
</dbReference>
<dbReference type="Ensembl" id="ENSAPET00000021011.1">
    <property type="protein sequence ID" value="ENSAPEP00000020465.1"/>
    <property type="gene ID" value="ENSAPEG00000014633.1"/>
</dbReference>
<evidence type="ECO:0000313" key="6">
    <source>
        <dbReference type="Ensembl" id="ENSAPEP00000020465.1"/>
    </source>
</evidence>
<dbReference type="InterPro" id="IPR001039">
    <property type="entry name" value="MHC_I_a_a1/a2"/>
</dbReference>
<dbReference type="InterPro" id="IPR011162">
    <property type="entry name" value="MHC_I/II-like_Ag-recog"/>
</dbReference>
<keyword evidence="4" id="KW-1133">Transmembrane helix</keyword>